<comment type="subcellular location">
    <subcellularLocation>
        <location evidence="1">Nucleus</location>
    </subcellularLocation>
</comment>
<feature type="region of interest" description="Disordered" evidence="13">
    <location>
        <begin position="123"/>
        <end position="151"/>
    </location>
</feature>
<dbReference type="CDD" id="cd20384">
    <property type="entry name" value="Tudor_ZGPAT"/>
    <property type="match status" value="1"/>
</dbReference>
<dbReference type="GO" id="GO:0001227">
    <property type="term" value="F:DNA-binding transcription repressor activity, RNA polymerase II-specific"/>
    <property type="evidence" value="ECO:0007669"/>
    <property type="project" value="TreeGrafter"/>
</dbReference>
<dbReference type="InterPro" id="IPR000467">
    <property type="entry name" value="G_patch_dom"/>
</dbReference>
<feature type="zinc finger region" description="C3H1-type" evidence="11">
    <location>
        <begin position="195"/>
        <end position="221"/>
    </location>
</feature>
<dbReference type="InterPro" id="IPR000571">
    <property type="entry name" value="Znf_CCCH"/>
</dbReference>
<dbReference type="Pfam" id="PF01585">
    <property type="entry name" value="G-patch"/>
    <property type="match status" value="1"/>
</dbReference>
<keyword evidence="12" id="KW-0175">Coiled coil</keyword>
<feature type="coiled-coil region" evidence="12">
    <location>
        <begin position="455"/>
        <end position="531"/>
    </location>
</feature>
<reference evidence="16" key="1">
    <citation type="submission" date="2023-08" db="EMBL/GenBank/DDBJ databases">
        <title>Pelteobagrus vachellii genome.</title>
        <authorList>
            <person name="Liu H."/>
        </authorList>
    </citation>
    <scope>NUCLEOTIDE SEQUENCE</scope>
    <source>
        <strain evidence="16">PRFRI_2022a</strain>
        <tissue evidence="16">Muscle</tissue>
    </source>
</reference>
<accession>A0AA88T8K2</accession>
<keyword evidence="17" id="KW-1185">Reference proteome</keyword>
<feature type="domain" description="G-patch" evidence="15">
    <location>
        <begin position="339"/>
        <end position="385"/>
    </location>
</feature>
<evidence type="ECO:0000259" key="15">
    <source>
        <dbReference type="PROSITE" id="PS50174"/>
    </source>
</evidence>
<feature type="compositionally biased region" description="Acidic residues" evidence="13">
    <location>
        <begin position="137"/>
        <end position="148"/>
    </location>
</feature>
<dbReference type="Proteomes" id="UP001187315">
    <property type="component" value="Unassembled WGS sequence"/>
</dbReference>
<evidence type="ECO:0000313" key="16">
    <source>
        <dbReference type="EMBL" id="KAK2868997.1"/>
    </source>
</evidence>
<organism evidence="16 17">
    <name type="scientific">Tachysurus vachellii</name>
    <name type="common">Darkbarbel catfish</name>
    <name type="synonym">Pelteobagrus vachellii</name>
    <dbReference type="NCBI Taxonomy" id="175792"/>
    <lineage>
        <taxon>Eukaryota</taxon>
        <taxon>Metazoa</taxon>
        <taxon>Chordata</taxon>
        <taxon>Craniata</taxon>
        <taxon>Vertebrata</taxon>
        <taxon>Euteleostomi</taxon>
        <taxon>Actinopterygii</taxon>
        <taxon>Neopterygii</taxon>
        <taxon>Teleostei</taxon>
        <taxon>Ostariophysi</taxon>
        <taxon>Siluriformes</taxon>
        <taxon>Bagridae</taxon>
        <taxon>Tachysurus</taxon>
    </lineage>
</organism>
<evidence type="ECO:0000256" key="1">
    <source>
        <dbReference type="ARBA" id="ARBA00004123"/>
    </source>
</evidence>
<evidence type="ECO:0000256" key="8">
    <source>
        <dbReference type="ARBA" id="ARBA00023125"/>
    </source>
</evidence>
<gene>
    <name evidence="16" type="ORF">Q7C36_000868</name>
</gene>
<dbReference type="GO" id="GO:0005634">
    <property type="term" value="C:nucleus"/>
    <property type="evidence" value="ECO:0007669"/>
    <property type="project" value="UniProtKB-SubCell"/>
</dbReference>
<evidence type="ECO:0000256" key="5">
    <source>
        <dbReference type="ARBA" id="ARBA00022771"/>
    </source>
</evidence>
<keyword evidence="9" id="KW-0804">Transcription</keyword>
<evidence type="ECO:0000256" key="2">
    <source>
        <dbReference type="ARBA" id="ARBA00022414"/>
    </source>
</evidence>
<keyword evidence="7" id="KW-0805">Transcription regulation</keyword>
<dbReference type="Gene3D" id="2.30.30.140">
    <property type="match status" value="1"/>
</dbReference>
<keyword evidence="10" id="KW-0539">Nucleus</keyword>
<dbReference type="Gene3D" id="2.30.30.1190">
    <property type="match status" value="1"/>
</dbReference>
<dbReference type="PANTHER" id="PTHR46297">
    <property type="entry name" value="ZINC FINGER CCCH-TYPE WITH G PATCH DOMAIN-CONTAINING PROTEIN"/>
    <property type="match status" value="1"/>
</dbReference>
<keyword evidence="5 11" id="KW-0863">Zinc-finger</keyword>
<evidence type="ECO:0000256" key="10">
    <source>
        <dbReference type="ARBA" id="ARBA00023242"/>
    </source>
</evidence>
<dbReference type="SMART" id="SM00443">
    <property type="entry name" value="G_patch"/>
    <property type="match status" value="1"/>
</dbReference>
<comment type="caution">
    <text evidence="16">The sequence shown here is derived from an EMBL/GenBank/DDBJ whole genome shotgun (WGS) entry which is preliminary data.</text>
</comment>
<dbReference type="SUPFAM" id="SSF63748">
    <property type="entry name" value="Tudor/PWWP/MBT"/>
    <property type="match status" value="1"/>
</dbReference>
<dbReference type="GO" id="GO:0000978">
    <property type="term" value="F:RNA polymerase II cis-regulatory region sequence-specific DNA binding"/>
    <property type="evidence" value="ECO:0007669"/>
    <property type="project" value="TreeGrafter"/>
</dbReference>
<evidence type="ECO:0000256" key="4">
    <source>
        <dbReference type="ARBA" id="ARBA00022723"/>
    </source>
</evidence>
<dbReference type="PANTHER" id="PTHR46297:SF1">
    <property type="entry name" value="ZINC FINGER CCCH-TYPE WITH G PATCH DOMAIN-CONTAINING PROTEIN"/>
    <property type="match status" value="1"/>
</dbReference>
<keyword evidence="4 11" id="KW-0479">Metal-binding</keyword>
<evidence type="ECO:0000256" key="6">
    <source>
        <dbReference type="ARBA" id="ARBA00022833"/>
    </source>
</evidence>
<dbReference type="SMART" id="SM00356">
    <property type="entry name" value="ZnF_C3H1"/>
    <property type="match status" value="1"/>
</dbReference>
<evidence type="ECO:0000256" key="11">
    <source>
        <dbReference type="PROSITE-ProRule" id="PRU00723"/>
    </source>
</evidence>
<name>A0AA88T8K2_TACVA</name>
<feature type="domain" description="C3H1-type" evidence="14">
    <location>
        <begin position="195"/>
        <end position="221"/>
    </location>
</feature>
<evidence type="ECO:0000256" key="13">
    <source>
        <dbReference type="SAM" id="MobiDB-lite"/>
    </source>
</evidence>
<evidence type="ECO:0000256" key="12">
    <source>
        <dbReference type="SAM" id="Coils"/>
    </source>
</evidence>
<evidence type="ECO:0000256" key="3">
    <source>
        <dbReference type="ARBA" id="ARBA00022491"/>
    </source>
</evidence>
<dbReference type="EMBL" id="JAVHJS010000001">
    <property type="protein sequence ID" value="KAK2868997.1"/>
    <property type="molecule type" value="Genomic_DNA"/>
</dbReference>
<sequence>MNRLFPKPVGSLADFTCLVFQLPTMDESSLEQAIETYTAQLQQVEAALACGLGSSDEADLLKLKEDLVQLIELTESSLVSVKKSQLLASLEGITTQQTGPAEPQERPTEVNLEDEFNTFYSELSEGASEEARGSRPDEDENETEEEENISGAKVRAPYYTSWGTLEYHNAMVVCSEEPDGEEARVRVLYVHPTHKSMKPCVFFLEGKCRFMDSCRYSHGEVVFVSELRDFLEADLTNLQQGSSCLAKHEDGIWYPAKISEIEGGFYTVKFDSLLLKEAVLEADCLIPPLRQDENSSSSSESEDDLEQCDAGYAKVFSSSKEEETVTANSAEFCGWEAHTRGIGSKLLLKMGYELGKGLGKTLSGRVEPVQAVVLPKGRSLDKCAEFTHRKTQAAVAKNNPTSIKRKMKRKRSSGSTRPDVFDFLNSKLGDSTQSASAPSCSISGVEVYKGGKSTKRSLNVQHLQTTERMNQVEREIQRLTDSLNRRNGRDAAVISHMEEKLSACRELLRQLKSQEQSIQRAQKKADTHKKMTEF</sequence>
<keyword evidence="8" id="KW-0238">DNA-binding</keyword>
<dbReference type="PROSITE" id="PS50103">
    <property type="entry name" value="ZF_C3H1"/>
    <property type="match status" value="1"/>
</dbReference>
<evidence type="ECO:0000259" key="14">
    <source>
        <dbReference type="PROSITE" id="PS50103"/>
    </source>
</evidence>
<protein>
    <recommendedName>
        <fullName evidence="2">Zinc finger CCCH-type with G patch domain-containing protein</fullName>
    </recommendedName>
</protein>
<proteinExistence type="predicted"/>
<dbReference type="PROSITE" id="PS50174">
    <property type="entry name" value="G_PATCH"/>
    <property type="match status" value="1"/>
</dbReference>
<dbReference type="AlphaFoldDB" id="A0AA88T8K2"/>
<keyword evidence="3" id="KW-0678">Repressor</keyword>
<keyword evidence="6 11" id="KW-0862">Zinc</keyword>
<dbReference type="GO" id="GO:0008270">
    <property type="term" value="F:zinc ion binding"/>
    <property type="evidence" value="ECO:0007669"/>
    <property type="project" value="UniProtKB-KW"/>
</dbReference>
<evidence type="ECO:0000313" key="17">
    <source>
        <dbReference type="Proteomes" id="UP001187315"/>
    </source>
</evidence>
<evidence type="ECO:0000256" key="9">
    <source>
        <dbReference type="ARBA" id="ARBA00023163"/>
    </source>
</evidence>
<evidence type="ECO:0000256" key="7">
    <source>
        <dbReference type="ARBA" id="ARBA00023015"/>
    </source>
</evidence>